<comment type="caution">
    <text evidence="11">The sequence shown here is derived from an EMBL/GenBank/DDBJ whole genome shotgun (WGS) entry which is preliminary data.</text>
</comment>
<dbReference type="SUPFAM" id="SSF47699">
    <property type="entry name" value="Bifunctional inhibitor/lipid-transfer protein/seed storage 2S albumin"/>
    <property type="match status" value="1"/>
</dbReference>
<dbReference type="SMART" id="SM00499">
    <property type="entry name" value="AAI"/>
    <property type="match status" value="1"/>
</dbReference>
<protein>
    <recommendedName>
        <fullName evidence="10">Bifunctional inhibitor/plant lipid transfer protein/seed storage helical domain-containing protein</fullName>
    </recommendedName>
</protein>
<gene>
    <name evidence="11" type="ORF">Syun_029284</name>
</gene>
<evidence type="ECO:0000256" key="5">
    <source>
        <dbReference type="ARBA" id="ARBA00023157"/>
    </source>
</evidence>
<evidence type="ECO:0000313" key="11">
    <source>
        <dbReference type="EMBL" id="KAK9086890.1"/>
    </source>
</evidence>
<reference evidence="11 12" key="1">
    <citation type="submission" date="2024-01" db="EMBL/GenBank/DDBJ databases">
        <title>Genome assemblies of Stephania.</title>
        <authorList>
            <person name="Yang L."/>
        </authorList>
    </citation>
    <scope>NUCLEOTIDE SEQUENCE [LARGE SCALE GENOMIC DNA]</scope>
    <source>
        <strain evidence="11">YNDBR</strain>
        <tissue evidence="11">Leaf</tissue>
    </source>
</reference>
<keyword evidence="3" id="KW-0336">GPI-anchor</keyword>
<dbReference type="GO" id="GO:0098552">
    <property type="term" value="C:side of membrane"/>
    <property type="evidence" value="ECO:0007669"/>
    <property type="project" value="UniProtKB-KW"/>
</dbReference>
<feature type="chain" id="PRO_5042845600" description="Bifunctional inhibitor/plant lipid transfer protein/seed storage helical domain-containing protein" evidence="9">
    <location>
        <begin position="29"/>
        <end position="199"/>
    </location>
</feature>
<keyword evidence="7" id="KW-0449">Lipoprotein</keyword>
<dbReference type="Proteomes" id="UP001420932">
    <property type="component" value="Unassembled WGS sequence"/>
</dbReference>
<keyword evidence="6" id="KW-0325">Glycoprotein</keyword>
<evidence type="ECO:0000256" key="1">
    <source>
        <dbReference type="ARBA" id="ARBA00004609"/>
    </source>
</evidence>
<dbReference type="AlphaFoldDB" id="A0AAP0E530"/>
<evidence type="ECO:0000256" key="7">
    <source>
        <dbReference type="ARBA" id="ARBA00023288"/>
    </source>
</evidence>
<feature type="compositionally biased region" description="Low complexity" evidence="8">
    <location>
        <begin position="140"/>
        <end position="151"/>
    </location>
</feature>
<feature type="compositionally biased region" description="Polar residues" evidence="8">
    <location>
        <begin position="117"/>
        <end position="131"/>
    </location>
</feature>
<dbReference type="InterPro" id="IPR016140">
    <property type="entry name" value="Bifunc_inhib/LTP/seed_store"/>
</dbReference>
<dbReference type="Pfam" id="PF14368">
    <property type="entry name" value="LTP_2"/>
    <property type="match status" value="1"/>
</dbReference>
<evidence type="ECO:0000256" key="2">
    <source>
        <dbReference type="ARBA" id="ARBA00009748"/>
    </source>
</evidence>
<keyword evidence="4 9" id="KW-0732">Signal</keyword>
<dbReference type="GO" id="GO:0006869">
    <property type="term" value="P:lipid transport"/>
    <property type="evidence" value="ECO:0007669"/>
    <property type="project" value="InterPro"/>
</dbReference>
<dbReference type="InterPro" id="IPR043325">
    <property type="entry name" value="LTSS"/>
</dbReference>
<evidence type="ECO:0000256" key="3">
    <source>
        <dbReference type="ARBA" id="ARBA00022622"/>
    </source>
</evidence>
<keyword evidence="12" id="KW-1185">Reference proteome</keyword>
<comment type="subcellular location">
    <subcellularLocation>
        <location evidence="1">Cell membrane</location>
        <topology evidence="1">Lipid-anchor</topology>
        <topology evidence="1">GPI-anchor</topology>
    </subcellularLocation>
</comment>
<evidence type="ECO:0000259" key="10">
    <source>
        <dbReference type="SMART" id="SM00499"/>
    </source>
</evidence>
<evidence type="ECO:0000256" key="8">
    <source>
        <dbReference type="SAM" id="MobiDB-lite"/>
    </source>
</evidence>
<name>A0AAP0E530_9MAGN</name>
<comment type="similarity">
    <text evidence="2">Belongs to the plant LTP family.</text>
</comment>
<dbReference type="PRINTS" id="PR00382">
    <property type="entry name" value="LIPIDTRNSFER"/>
</dbReference>
<dbReference type="Gene3D" id="1.10.110.10">
    <property type="entry name" value="Plant lipid-transfer and hydrophobic proteins"/>
    <property type="match status" value="1"/>
</dbReference>
<accession>A0AAP0E530</accession>
<dbReference type="FunFam" id="1.10.110.10:FF:000001">
    <property type="entry name" value="Bifunctional inhibitor/lipid-transfer protein/seed storage 2S albumin superfamily protein"/>
    <property type="match status" value="1"/>
</dbReference>
<keyword evidence="3" id="KW-0472">Membrane</keyword>
<dbReference type="PANTHER" id="PTHR33044">
    <property type="entry name" value="BIFUNCTIONAL INHIBITOR/LIPID-TRANSFER PROTEIN/SEED STORAGE 2S ALBUMIN SUPERFAMILY PROTEIN-RELATED"/>
    <property type="match status" value="1"/>
</dbReference>
<dbReference type="InterPro" id="IPR036312">
    <property type="entry name" value="Bifun_inhib/LTP/seed_sf"/>
</dbReference>
<feature type="signal peptide" evidence="9">
    <location>
        <begin position="1"/>
        <end position="28"/>
    </location>
</feature>
<evidence type="ECO:0000256" key="4">
    <source>
        <dbReference type="ARBA" id="ARBA00022729"/>
    </source>
</evidence>
<feature type="region of interest" description="Disordered" evidence="8">
    <location>
        <begin position="114"/>
        <end position="169"/>
    </location>
</feature>
<evidence type="ECO:0000256" key="9">
    <source>
        <dbReference type="SAM" id="SignalP"/>
    </source>
</evidence>
<dbReference type="GO" id="GO:0005886">
    <property type="term" value="C:plasma membrane"/>
    <property type="evidence" value="ECO:0007669"/>
    <property type="project" value="UniProtKB-SubCell"/>
</dbReference>
<sequence>MAFKTIDMGLVGVLCSLIVSMLWAGAMAQSGCTTTLISLAPCLSYVTGNSTMPSTSCCSQLASVVKSQPRCLCQVLGGGGGGGIMGFTINQTLALALPGACNVKTPPVSACNAANGPATSPKISRSETPARSPTDDSNIEPESPAASPDPEVNSIPAAGGGSKTVGQASSGASLTSIPNLLPNTITVFLVFTGFCRYFY</sequence>
<feature type="domain" description="Bifunctional inhibitor/plant lipid transfer protein/seed storage helical" evidence="10">
    <location>
        <begin position="32"/>
        <end position="111"/>
    </location>
</feature>
<dbReference type="GO" id="GO:0008289">
    <property type="term" value="F:lipid binding"/>
    <property type="evidence" value="ECO:0007669"/>
    <property type="project" value="InterPro"/>
</dbReference>
<evidence type="ECO:0000256" key="6">
    <source>
        <dbReference type="ARBA" id="ARBA00023180"/>
    </source>
</evidence>
<dbReference type="EMBL" id="JBBNAF010000013">
    <property type="protein sequence ID" value="KAK9086890.1"/>
    <property type="molecule type" value="Genomic_DNA"/>
</dbReference>
<dbReference type="CDD" id="cd00010">
    <property type="entry name" value="AAI_LTSS"/>
    <property type="match status" value="1"/>
</dbReference>
<proteinExistence type="inferred from homology"/>
<keyword evidence="5" id="KW-1015">Disulfide bond</keyword>
<evidence type="ECO:0000313" key="12">
    <source>
        <dbReference type="Proteomes" id="UP001420932"/>
    </source>
</evidence>
<dbReference type="InterPro" id="IPR000528">
    <property type="entry name" value="Plant_nsLTP"/>
</dbReference>
<organism evidence="11 12">
    <name type="scientific">Stephania yunnanensis</name>
    <dbReference type="NCBI Taxonomy" id="152371"/>
    <lineage>
        <taxon>Eukaryota</taxon>
        <taxon>Viridiplantae</taxon>
        <taxon>Streptophyta</taxon>
        <taxon>Embryophyta</taxon>
        <taxon>Tracheophyta</taxon>
        <taxon>Spermatophyta</taxon>
        <taxon>Magnoliopsida</taxon>
        <taxon>Ranunculales</taxon>
        <taxon>Menispermaceae</taxon>
        <taxon>Menispermoideae</taxon>
        <taxon>Cissampelideae</taxon>
        <taxon>Stephania</taxon>
    </lineage>
</organism>